<feature type="compositionally biased region" description="Low complexity" evidence="1">
    <location>
        <begin position="39"/>
        <end position="69"/>
    </location>
</feature>
<feature type="compositionally biased region" description="Polar residues" evidence="1">
    <location>
        <begin position="1"/>
        <end position="16"/>
    </location>
</feature>
<feature type="region of interest" description="Disordered" evidence="1">
    <location>
        <begin position="1"/>
        <end position="69"/>
    </location>
</feature>
<name>A0ABN9PPB9_9DINO</name>
<feature type="non-terminal residue" evidence="2">
    <location>
        <position position="1"/>
    </location>
</feature>
<dbReference type="EMBL" id="CAUYUJ010000975">
    <property type="protein sequence ID" value="CAK0793470.1"/>
    <property type="molecule type" value="Genomic_DNA"/>
</dbReference>
<keyword evidence="3" id="KW-1185">Reference proteome</keyword>
<reference evidence="2" key="1">
    <citation type="submission" date="2023-10" db="EMBL/GenBank/DDBJ databases">
        <authorList>
            <person name="Chen Y."/>
            <person name="Shah S."/>
            <person name="Dougan E. K."/>
            <person name="Thang M."/>
            <person name="Chan C."/>
        </authorList>
    </citation>
    <scope>NUCLEOTIDE SEQUENCE [LARGE SCALE GENOMIC DNA]</scope>
</reference>
<feature type="non-terminal residue" evidence="2">
    <location>
        <position position="69"/>
    </location>
</feature>
<accession>A0ABN9PPB9</accession>
<protein>
    <submittedName>
        <fullName evidence="2">Uncharacterized protein</fullName>
    </submittedName>
</protein>
<evidence type="ECO:0000256" key="1">
    <source>
        <dbReference type="SAM" id="MobiDB-lite"/>
    </source>
</evidence>
<sequence length="69" mass="6868">RRCWRSRSTATQTITPPGSGHATTGPLPVPLRAARSRVPAGAAPRAHGAGTELDGAPSARAQAGSQAAA</sequence>
<evidence type="ECO:0000313" key="2">
    <source>
        <dbReference type="EMBL" id="CAK0793470.1"/>
    </source>
</evidence>
<gene>
    <name evidence="2" type="ORF">PCOR1329_LOCUS3766</name>
</gene>
<organism evidence="2 3">
    <name type="scientific">Prorocentrum cordatum</name>
    <dbReference type="NCBI Taxonomy" id="2364126"/>
    <lineage>
        <taxon>Eukaryota</taxon>
        <taxon>Sar</taxon>
        <taxon>Alveolata</taxon>
        <taxon>Dinophyceae</taxon>
        <taxon>Prorocentrales</taxon>
        <taxon>Prorocentraceae</taxon>
        <taxon>Prorocentrum</taxon>
    </lineage>
</organism>
<proteinExistence type="predicted"/>
<evidence type="ECO:0000313" key="3">
    <source>
        <dbReference type="Proteomes" id="UP001189429"/>
    </source>
</evidence>
<dbReference type="Proteomes" id="UP001189429">
    <property type="component" value="Unassembled WGS sequence"/>
</dbReference>
<comment type="caution">
    <text evidence="2">The sequence shown here is derived from an EMBL/GenBank/DDBJ whole genome shotgun (WGS) entry which is preliminary data.</text>
</comment>